<protein>
    <recommendedName>
        <fullName evidence="5">Lipoprotein</fullName>
    </recommendedName>
</protein>
<sequence length="59" mass="6029">MYCLLMPFVVFFLGSTLLANCGGKKKEPAAKSEASKSAVGPAPASAQAEPAADAEKKAE</sequence>
<dbReference type="Proteomes" id="UP000008068">
    <property type="component" value="Unassembled WGS sequence"/>
</dbReference>
<evidence type="ECO:0008006" key="5">
    <source>
        <dbReference type="Google" id="ProtNLM"/>
    </source>
</evidence>
<evidence type="ECO:0000256" key="2">
    <source>
        <dbReference type="SAM" id="SignalP"/>
    </source>
</evidence>
<dbReference type="AlphaFoldDB" id="G0NJI0"/>
<dbReference type="EMBL" id="GL379896">
    <property type="protein sequence ID" value="EGT32573.1"/>
    <property type="molecule type" value="Genomic_DNA"/>
</dbReference>
<dbReference type="OMA" id="MYCLLMP"/>
<feature type="compositionally biased region" description="Low complexity" evidence="1">
    <location>
        <begin position="35"/>
        <end position="51"/>
    </location>
</feature>
<evidence type="ECO:0000313" key="4">
    <source>
        <dbReference type="Proteomes" id="UP000008068"/>
    </source>
</evidence>
<evidence type="ECO:0000313" key="3">
    <source>
        <dbReference type="EMBL" id="EGT32573.1"/>
    </source>
</evidence>
<proteinExistence type="predicted"/>
<feature type="signal peptide" evidence="2">
    <location>
        <begin position="1"/>
        <end position="19"/>
    </location>
</feature>
<reference evidence="4" key="1">
    <citation type="submission" date="2011-07" db="EMBL/GenBank/DDBJ databases">
        <authorList>
            <consortium name="Caenorhabditis brenneri Sequencing and Analysis Consortium"/>
            <person name="Wilson R.K."/>
        </authorList>
    </citation>
    <scope>NUCLEOTIDE SEQUENCE [LARGE SCALE GENOMIC DNA]</scope>
    <source>
        <strain evidence="4">PB2801</strain>
    </source>
</reference>
<name>G0NJI0_CAEBE</name>
<keyword evidence="4" id="KW-1185">Reference proteome</keyword>
<feature type="chain" id="PRO_5003404984" description="Lipoprotein" evidence="2">
    <location>
        <begin position="20"/>
        <end position="59"/>
    </location>
</feature>
<evidence type="ECO:0000256" key="1">
    <source>
        <dbReference type="SAM" id="MobiDB-lite"/>
    </source>
</evidence>
<dbReference type="HOGENOM" id="CLU_2998448_0_0_1"/>
<dbReference type="InParanoid" id="G0NJI0"/>
<keyword evidence="2" id="KW-0732">Signal</keyword>
<gene>
    <name evidence="3" type="ORF">CAEBREN_02013</name>
</gene>
<dbReference type="STRING" id="135651.G0NJI0"/>
<organism evidence="4">
    <name type="scientific">Caenorhabditis brenneri</name>
    <name type="common">Nematode worm</name>
    <dbReference type="NCBI Taxonomy" id="135651"/>
    <lineage>
        <taxon>Eukaryota</taxon>
        <taxon>Metazoa</taxon>
        <taxon>Ecdysozoa</taxon>
        <taxon>Nematoda</taxon>
        <taxon>Chromadorea</taxon>
        <taxon>Rhabditida</taxon>
        <taxon>Rhabditina</taxon>
        <taxon>Rhabditomorpha</taxon>
        <taxon>Rhabditoidea</taxon>
        <taxon>Rhabditidae</taxon>
        <taxon>Peloderinae</taxon>
        <taxon>Caenorhabditis</taxon>
    </lineage>
</organism>
<dbReference type="eggNOG" id="ENOG502TJ78">
    <property type="taxonomic scope" value="Eukaryota"/>
</dbReference>
<feature type="region of interest" description="Disordered" evidence="1">
    <location>
        <begin position="30"/>
        <end position="59"/>
    </location>
</feature>
<dbReference type="FunCoup" id="G0NJI0">
    <property type="interactions" value="451"/>
</dbReference>
<accession>G0NJI0</accession>